<dbReference type="InterPro" id="IPR043128">
    <property type="entry name" value="Rev_trsase/Diguanyl_cyclase"/>
</dbReference>
<feature type="domain" description="GGDEF" evidence="1">
    <location>
        <begin position="1"/>
        <end position="65"/>
    </location>
</feature>
<dbReference type="AlphaFoldDB" id="A0A645F6X4"/>
<dbReference type="PANTHER" id="PTHR45138:SF9">
    <property type="entry name" value="DIGUANYLATE CYCLASE DGCM-RELATED"/>
    <property type="match status" value="1"/>
</dbReference>
<dbReference type="SUPFAM" id="SSF55073">
    <property type="entry name" value="Nucleotide cyclase"/>
    <property type="match status" value="1"/>
</dbReference>
<dbReference type="GO" id="GO:1902201">
    <property type="term" value="P:negative regulation of bacterial-type flagellum-dependent cell motility"/>
    <property type="evidence" value="ECO:0007669"/>
    <property type="project" value="TreeGrafter"/>
</dbReference>
<dbReference type="InterPro" id="IPR050469">
    <property type="entry name" value="Diguanylate_Cyclase"/>
</dbReference>
<accession>A0A645F6X4</accession>
<dbReference type="Pfam" id="PF00990">
    <property type="entry name" value="GGDEF"/>
    <property type="match status" value="1"/>
</dbReference>
<organism evidence="2">
    <name type="scientific">bioreactor metagenome</name>
    <dbReference type="NCBI Taxonomy" id="1076179"/>
    <lineage>
        <taxon>unclassified sequences</taxon>
        <taxon>metagenomes</taxon>
        <taxon>ecological metagenomes</taxon>
    </lineage>
</organism>
<dbReference type="NCBIfam" id="TIGR00254">
    <property type="entry name" value="GGDEF"/>
    <property type="match status" value="1"/>
</dbReference>
<name>A0A645F6X4_9ZZZZ</name>
<dbReference type="InterPro" id="IPR000160">
    <property type="entry name" value="GGDEF_dom"/>
</dbReference>
<dbReference type="GO" id="GO:0052621">
    <property type="term" value="F:diguanylate cyclase activity"/>
    <property type="evidence" value="ECO:0007669"/>
    <property type="project" value="TreeGrafter"/>
</dbReference>
<dbReference type="PANTHER" id="PTHR45138">
    <property type="entry name" value="REGULATORY COMPONENTS OF SENSORY TRANSDUCTION SYSTEM"/>
    <property type="match status" value="1"/>
</dbReference>
<dbReference type="InterPro" id="IPR029787">
    <property type="entry name" value="Nucleotide_cyclase"/>
</dbReference>
<dbReference type="GO" id="GO:0005886">
    <property type="term" value="C:plasma membrane"/>
    <property type="evidence" value="ECO:0007669"/>
    <property type="project" value="TreeGrafter"/>
</dbReference>
<sequence length="65" mass="7351">MSAERLRAAVEAQTMEGRPDIRYTVSIGVSTLMPDRETTTEQFYRLCDKALYMAKSHGKNQVRAA</sequence>
<protein>
    <recommendedName>
        <fullName evidence="1">GGDEF domain-containing protein</fullName>
    </recommendedName>
</protein>
<reference evidence="2" key="1">
    <citation type="submission" date="2019-08" db="EMBL/GenBank/DDBJ databases">
        <authorList>
            <person name="Kucharzyk K."/>
            <person name="Murdoch R.W."/>
            <person name="Higgins S."/>
            <person name="Loffler F."/>
        </authorList>
    </citation>
    <scope>NUCLEOTIDE SEQUENCE</scope>
</reference>
<evidence type="ECO:0000313" key="2">
    <source>
        <dbReference type="EMBL" id="MPN08233.1"/>
    </source>
</evidence>
<gene>
    <name evidence="2" type="ORF">SDC9_155515</name>
</gene>
<dbReference type="Gene3D" id="3.30.70.270">
    <property type="match status" value="1"/>
</dbReference>
<dbReference type="PROSITE" id="PS50887">
    <property type="entry name" value="GGDEF"/>
    <property type="match status" value="1"/>
</dbReference>
<dbReference type="GO" id="GO:0043709">
    <property type="term" value="P:cell adhesion involved in single-species biofilm formation"/>
    <property type="evidence" value="ECO:0007669"/>
    <property type="project" value="TreeGrafter"/>
</dbReference>
<proteinExistence type="predicted"/>
<comment type="caution">
    <text evidence="2">The sequence shown here is derived from an EMBL/GenBank/DDBJ whole genome shotgun (WGS) entry which is preliminary data.</text>
</comment>
<evidence type="ECO:0000259" key="1">
    <source>
        <dbReference type="PROSITE" id="PS50887"/>
    </source>
</evidence>
<dbReference type="EMBL" id="VSSQ01054261">
    <property type="protein sequence ID" value="MPN08233.1"/>
    <property type="molecule type" value="Genomic_DNA"/>
</dbReference>